<proteinExistence type="predicted"/>
<reference evidence="2 3" key="1">
    <citation type="journal article" date="2018" name="Nat. Ecol. Evol.">
        <title>Genomic signatures of mitonuclear coevolution across populations of Tigriopus californicus.</title>
        <authorList>
            <person name="Barreto F.S."/>
            <person name="Watson E.T."/>
            <person name="Lima T.G."/>
            <person name="Willett C.S."/>
            <person name="Edmands S."/>
            <person name="Li W."/>
            <person name="Burton R.S."/>
        </authorList>
    </citation>
    <scope>NUCLEOTIDE SEQUENCE [LARGE SCALE GENOMIC DNA]</scope>
    <source>
        <strain evidence="2 3">San Diego</strain>
    </source>
</reference>
<evidence type="ECO:0000256" key="1">
    <source>
        <dbReference type="SAM" id="MobiDB-lite"/>
    </source>
</evidence>
<feature type="compositionally biased region" description="Basic and acidic residues" evidence="1">
    <location>
        <begin position="237"/>
        <end position="252"/>
    </location>
</feature>
<feature type="compositionally biased region" description="Polar residues" evidence="1">
    <location>
        <begin position="202"/>
        <end position="212"/>
    </location>
</feature>
<keyword evidence="3" id="KW-1185">Reference proteome</keyword>
<dbReference type="STRING" id="6832.A0A553NEB5"/>
<dbReference type="Pfam" id="PF15907">
    <property type="entry name" value="Itfg2"/>
    <property type="match status" value="2"/>
</dbReference>
<feature type="compositionally biased region" description="Basic and acidic residues" evidence="1">
    <location>
        <begin position="182"/>
        <end position="191"/>
    </location>
</feature>
<dbReference type="GO" id="GO:0032006">
    <property type="term" value="P:regulation of TOR signaling"/>
    <property type="evidence" value="ECO:0007669"/>
    <property type="project" value="TreeGrafter"/>
</dbReference>
<dbReference type="PANTHER" id="PTHR16317">
    <property type="entry name" value="INTEGRIN ALPHA REPEAT DOMAIN-CONTAINING"/>
    <property type="match status" value="1"/>
</dbReference>
<sequence length="592" mass="65899">MIKSFSLPDCLVLRFTGTVQQNAICLADVDNDGQNELIVGNSDGTLAVYKELSDEPWRVCHDLGMISAVCVGDMRNDGTNVLVVIDGSGWFYILDFNATYEPRLRVTKETCYHLPGDVLDRLSDSVCSEQPMKNRSMERHSSGDSALDLDQTECLSNPEIIVSGSENLPIVPEEDNSAADQNDLRRRETSRSRSISQDRSSANRTPSGSHTPHTGPPSDGDKNKITASLDSDTPNDTTRDSMSESDTSSHHCEHNSIHVWYRQRVPANIREVLIFDLNNDGINEVVMALTDRVVRTYQWHPSDPVNEELKEKAAILRMQKARKHGRVRRRRLGTLKPVQKWEFGNQIGSITRNRNHDGTNALILAQPGGGMLKLISKSGLELKEDDSPEELMAKIGEVNCSTLSINEMRNFTTSAEIKGNLLTQEAITGQLEVGLQSTPYAVVTMAGTVMFVKDDSVVWTVETEKPLFCARSLAMGADQPDYVVVAGWSGYTFFFDQNGKHLEFMFDQSVATFTCGPFYSDGANRPTLVYTTVDGEIFLYYNLKPLERVIETIQNLDEDQELQELLKSAMGLSKVSGPQLADITSYILYGTR</sequence>
<evidence type="ECO:0000313" key="3">
    <source>
        <dbReference type="Proteomes" id="UP000318571"/>
    </source>
</evidence>
<organism evidence="2 3">
    <name type="scientific">Tigriopus californicus</name>
    <name type="common">Marine copepod</name>
    <dbReference type="NCBI Taxonomy" id="6832"/>
    <lineage>
        <taxon>Eukaryota</taxon>
        <taxon>Metazoa</taxon>
        <taxon>Ecdysozoa</taxon>
        <taxon>Arthropoda</taxon>
        <taxon>Crustacea</taxon>
        <taxon>Multicrustacea</taxon>
        <taxon>Hexanauplia</taxon>
        <taxon>Copepoda</taxon>
        <taxon>Harpacticoida</taxon>
        <taxon>Harpacticidae</taxon>
        <taxon>Tigriopus</taxon>
    </lineage>
</organism>
<dbReference type="Proteomes" id="UP000318571">
    <property type="component" value="Chromosome 10"/>
</dbReference>
<gene>
    <name evidence="2" type="ORF">TCAL_03633</name>
</gene>
<dbReference type="PANTHER" id="PTHR16317:SF1">
    <property type="entry name" value="KICSTOR COMPLEX PROTEIN ITFG2"/>
    <property type="match status" value="1"/>
</dbReference>
<dbReference type="EMBL" id="VCGU01000458">
    <property type="protein sequence ID" value="TRY63755.1"/>
    <property type="molecule type" value="Genomic_DNA"/>
</dbReference>
<dbReference type="AlphaFoldDB" id="A0A553NEB5"/>
<feature type="compositionally biased region" description="Polar residues" evidence="1">
    <location>
        <begin position="225"/>
        <end position="236"/>
    </location>
</feature>
<dbReference type="InterPro" id="IPR011047">
    <property type="entry name" value="Quinoprotein_ADH-like_sf"/>
</dbReference>
<feature type="region of interest" description="Disordered" evidence="1">
    <location>
        <begin position="165"/>
        <end position="252"/>
    </location>
</feature>
<name>A0A553NEB5_TIGCA</name>
<dbReference type="OMA" id="LNKWECA"/>
<dbReference type="InterPro" id="IPR031793">
    <property type="entry name" value="KICSTOR_ITFG2"/>
</dbReference>
<dbReference type="SUPFAM" id="SSF50998">
    <property type="entry name" value="Quinoprotein alcohol dehydrogenase-like"/>
    <property type="match status" value="1"/>
</dbReference>
<comment type="caution">
    <text evidence="2">The sequence shown here is derived from an EMBL/GenBank/DDBJ whole genome shotgun (WGS) entry which is preliminary data.</text>
</comment>
<dbReference type="OrthoDB" id="9996127at2759"/>
<accession>A0A553NEB5</accession>
<protein>
    <submittedName>
        <fullName evidence="2">Uncharacterized protein</fullName>
    </submittedName>
</protein>
<evidence type="ECO:0000313" key="2">
    <source>
        <dbReference type="EMBL" id="TRY63755.1"/>
    </source>
</evidence>